<evidence type="ECO:0000313" key="1">
    <source>
        <dbReference type="EMBL" id="RVE59808.1"/>
    </source>
</evidence>
<dbReference type="AlphaFoldDB" id="A0A437CB09"/>
<keyword evidence="2" id="KW-1185">Reference proteome</keyword>
<sequence>MRPRAAEATLRTAARLSCCPSLWHSPRTRGGILSVCCFFGGTETPAERRQLWSCGTVVGLLFKCPMCGFTLNPKKLLLVTGCWLWLPSGDSDGEEESKRPRSCD</sequence>
<organism evidence="1 2">
    <name type="scientific">Oryzias javanicus</name>
    <name type="common">Javanese ricefish</name>
    <name type="synonym">Aplocheilus javanicus</name>
    <dbReference type="NCBI Taxonomy" id="123683"/>
    <lineage>
        <taxon>Eukaryota</taxon>
        <taxon>Metazoa</taxon>
        <taxon>Chordata</taxon>
        <taxon>Craniata</taxon>
        <taxon>Vertebrata</taxon>
        <taxon>Euteleostomi</taxon>
        <taxon>Actinopterygii</taxon>
        <taxon>Neopterygii</taxon>
        <taxon>Teleostei</taxon>
        <taxon>Neoteleostei</taxon>
        <taxon>Acanthomorphata</taxon>
        <taxon>Ovalentaria</taxon>
        <taxon>Atherinomorphae</taxon>
        <taxon>Beloniformes</taxon>
        <taxon>Adrianichthyidae</taxon>
        <taxon>Oryziinae</taxon>
        <taxon>Oryzias</taxon>
    </lineage>
</organism>
<accession>A0A437CB09</accession>
<protein>
    <submittedName>
        <fullName evidence="1">Uncharacterized protein</fullName>
    </submittedName>
</protein>
<proteinExistence type="predicted"/>
<evidence type="ECO:0000313" key="2">
    <source>
        <dbReference type="Proteomes" id="UP000283210"/>
    </source>
</evidence>
<name>A0A437CB09_ORYJA</name>
<reference evidence="1 2" key="2">
    <citation type="submission" date="2019-01" db="EMBL/GenBank/DDBJ databases">
        <title>A chromosome length genome reference of the Java medaka (oryzias javanicus).</title>
        <authorList>
            <person name="Herpin A."/>
            <person name="Takehana Y."/>
            <person name="Naruse K."/>
            <person name="Ansai S."/>
            <person name="Kawaguchi M."/>
        </authorList>
    </citation>
    <scope>NUCLEOTIDE SEQUENCE [LARGE SCALE GENOMIC DNA]</scope>
    <source>
        <strain evidence="1">RS831</strain>
        <tissue evidence="1">Whole body</tissue>
    </source>
</reference>
<dbReference type="EMBL" id="CM012455">
    <property type="protein sequence ID" value="RVE59808.1"/>
    <property type="molecule type" value="Genomic_DNA"/>
</dbReference>
<reference evidence="1 2" key="1">
    <citation type="submission" date="2018-11" db="EMBL/GenBank/DDBJ databases">
        <authorList>
            <person name="Lopez-Roques C."/>
            <person name="Donnadieu C."/>
            <person name="Bouchez O."/>
            <person name="Klopp C."/>
            <person name="Cabau C."/>
            <person name="Zahm M."/>
        </authorList>
    </citation>
    <scope>NUCLEOTIDE SEQUENCE [LARGE SCALE GENOMIC DNA]</scope>
    <source>
        <strain evidence="1">RS831</strain>
        <tissue evidence="1">Whole body</tissue>
    </source>
</reference>
<gene>
    <name evidence="1" type="ORF">OJAV_G00192620</name>
</gene>
<dbReference type="Proteomes" id="UP000283210">
    <property type="component" value="Chromosome 19"/>
</dbReference>